<dbReference type="EMBL" id="JBDPZD010000001">
    <property type="protein sequence ID" value="MEO3690291.1"/>
    <property type="molecule type" value="Genomic_DNA"/>
</dbReference>
<feature type="compositionally biased region" description="Low complexity" evidence="1">
    <location>
        <begin position="239"/>
        <end position="248"/>
    </location>
</feature>
<dbReference type="Pfam" id="PF07793">
    <property type="entry name" value="DUF1631"/>
    <property type="match status" value="1"/>
</dbReference>
<dbReference type="Proteomes" id="UP001495147">
    <property type="component" value="Unassembled WGS sequence"/>
</dbReference>
<reference evidence="2 3" key="1">
    <citation type="submission" date="2024-05" db="EMBL/GenBank/DDBJ databases">
        <title>Roseateles sp. DJS-2-20 16S ribosomal RNA gene Genome sequencing and assembly.</title>
        <authorList>
            <person name="Woo H."/>
        </authorList>
    </citation>
    <scope>NUCLEOTIDE SEQUENCE [LARGE SCALE GENOMIC DNA]</scope>
    <source>
        <strain evidence="2 3">DJS-2-20</strain>
    </source>
</reference>
<keyword evidence="3" id="KW-1185">Reference proteome</keyword>
<evidence type="ECO:0000313" key="3">
    <source>
        <dbReference type="Proteomes" id="UP001495147"/>
    </source>
</evidence>
<protein>
    <submittedName>
        <fullName evidence="2">DUF1631 family protein</fullName>
    </submittedName>
</protein>
<evidence type="ECO:0000256" key="1">
    <source>
        <dbReference type="SAM" id="MobiDB-lite"/>
    </source>
</evidence>
<comment type="caution">
    <text evidence="2">The sequence shown here is derived from an EMBL/GenBank/DDBJ whole genome shotgun (WGS) entry which is preliminary data.</text>
</comment>
<accession>A0ABV0FWK3</accession>
<sequence length="831" mass="89141">MTAARYKALAAQARRVYLDTLVRGMTPLATSIGQTANLLLQQSAPHNVMQARRDAVAAWNKLGLSWQAETVKALRHAAAHGVSETPVPVHGSAPTGLPMSLVDDDTIEREITGSRLVLAMMDRASWEFTDLRTRMQMLEGQDDLPPTDLLRAQVVARLVLESWAKVGLTGTVWQLLHTELHEEFAQLQIEAYHDCNHWLVAQKVMPEVDLRPFIRRTASAGGGAAGLAAAVSGGAAGAAAHGGAAPGAAHGGGGMPAADEAGPARSVASAQADEVMAQLQRVLARHVPGFPVTTSQVPARPGFGKPSLAGAPAGKPSLAAMGAGAEAPQGKPSLADAPAAGFGAGGAMASSQRLMGAIKHAQESFQRRVETVVGTEGVSPSAAQPALEDLGARNQAIKQVLKQAADSPAQRATIEIVAMMFQNILTEERIPASVRVWFARLQMPVLRVAIGEPEFFAEAEHPARRLIDRMGACVMGFNTATPSMPSSVAGGAAIPTPTDTLEREIKRIVQVVEAYPDTGRRVFATVLTEFEKFLDHYFQNENAASKRGVSLAQQVEQRETMAIQYTIELRKMLSEVPVQEGVRDFLFHVWADVLAVTAVRTGAQSEVTKTMKRAAADLIWSASAKGTREERADVIRRLPPLLKTLRDGMGHAGMPSDKQDEHIRALNNALAAAFTAKTAVIPRERLDELMEQLEDLEAMLPDGEGDDAQVDEMLVRDLSGHESDGMEVVAEGGSAPTPAMVAWARELQVGGWFMLDYRGRNEQVQLAWRGLRKQLALFVTPKGRGVLFSLNRMAAFLQAGLLLPAQDEALTVQATRKALAKLDADPSRLLN</sequence>
<feature type="region of interest" description="Disordered" evidence="1">
    <location>
        <begin position="239"/>
        <end position="269"/>
    </location>
</feature>
<proteinExistence type="predicted"/>
<dbReference type="InterPro" id="IPR012434">
    <property type="entry name" value="DUF1631"/>
</dbReference>
<gene>
    <name evidence="2" type="ORF">ABDJ85_02365</name>
</gene>
<dbReference type="RefSeq" id="WP_347703123.1">
    <property type="nucleotide sequence ID" value="NZ_JBDPZD010000001.1"/>
</dbReference>
<organism evidence="2 3">
    <name type="scientific">Roseateles paludis</name>
    <dbReference type="NCBI Taxonomy" id="3145238"/>
    <lineage>
        <taxon>Bacteria</taxon>
        <taxon>Pseudomonadati</taxon>
        <taxon>Pseudomonadota</taxon>
        <taxon>Betaproteobacteria</taxon>
        <taxon>Burkholderiales</taxon>
        <taxon>Sphaerotilaceae</taxon>
        <taxon>Roseateles</taxon>
    </lineage>
</organism>
<evidence type="ECO:0000313" key="2">
    <source>
        <dbReference type="EMBL" id="MEO3690291.1"/>
    </source>
</evidence>
<name>A0ABV0FWK3_9BURK</name>